<gene>
    <name evidence="2" type="ORF">ACFPZ3_70185</name>
</gene>
<dbReference type="Proteomes" id="UP001596058">
    <property type="component" value="Unassembled WGS sequence"/>
</dbReference>
<dbReference type="InterPro" id="IPR019302">
    <property type="entry name" value="CAP12/PCTIR_TIR_dom"/>
</dbReference>
<feature type="domain" description="CD-NTase-associated protein 12/Pycsar effector protein TIR" evidence="1">
    <location>
        <begin position="136"/>
        <end position="254"/>
    </location>
</feature>
<dbReference type="RefSeq" id="WP_379525378.1">
    <property type="nucleotide sequence ID" value="NZ_JBHSPA010000151.1"/>
</dbReference>
<comment type="caution">
    <text evidence="2">The sequence shown here is derived from an EMBL/GenBank/DDBJ whole genome shotgun (WGS) entry which is preliminary data.</text>
</comment>
<organism evidence="2 3">
    <name type="scientific">Nonomuraea insulae</name>
    <dbReference type="NCBI Taxonomy" id="1616787"/>
    <lineage>
        <taxon>Bacteria</taxon>
        <taxon>Bacillati</taxon>
        <taxon>Actinomycetota</taxon>
        <taxon>Actinomycetes</taxon>
        <taxon>Streptosporangiales</taxon>
        <taxon>Streptosporangiaceae</taxon>
        <taxon>Nonomuraea</taxon>
    </lineage>
</organism>
<protein>
    <submittedName>
        <fullName evidence="2">TIR domain-containing protein</fullName>
    </submittedName>
</protein>
<evidence type="ECO:0000313" key="3">
    <source>
        <dbReference type="Proteomes" id="UP001596058"/>
    </source>
</evidence>
<keyword evidence="3" id="KW-1185">Reference proteome</keyword>
<evidence type="ECO:0000259" key="1">
    <source>
        <dbReference type="Pfam" id="PF10137"/>
    </source>
</evidence>
<reference evidence="3" key="1">
    <citation type="journal article" date="2019" name="Int. J. Syst. Evol. Microbiol.">
        <title>The Global Catalogue of Microorganisms (GCM) 10K type strain sequencing project: providing services to taxonomists for standard genome sequencing and annotation.</title>
        <authorList>
            <consortium name="The Broad Institute Genomics Platform"/>
            <consortium name="The Broad Institute Genome Sequencing Center for Infectious Disease"/>
            <person name="Wu L."/>
            <person name="Ma J."/>
        </authorList>
    </citation>
    <scope>NUCLEOTIDE SEQUENCE [LARGE SCALE GENOMIC DNA]</scope>
    <source>
        <strain evidence="3">CCUG 53903</strain>
    </source>
</reference>
<dbReference type="EMBL" id="JBHSPA010000151">
    <property type="protein sequence ID" value="MFC5835968.1"/>
    <property type="molecule type" value="Genomic_DNA"/>
</dbReference>
<evidence type="ECO:0000313" key="2">
    <source>
        <dbReference type="EMBL" id="MFC5835968.1"/>
    </source>
</evidence>
<name>A0ABW1DGR4_9ACTN</name>
<sequence>MGSVRLVRDIEEMRSQIDDRMDLGRKIQEAPRKHRHEILEFQNQFLDWDDYNSSLLQGAFEVQGSLTVSPKSEYGIQDIHVLNIKLGAVVSDERTISIIEAALEAKLRTLASIRNRLPVWSEVASVPELKSSGDGIFLVHGRDHGMREAVRGFLERLTSRSVIVLDETAGAGSDILGKLLAQAIHASYAVVLLTGDDEGCLAGSGDVKRRARQNVILELGLFIGLLGRDKVTVLYEDGVEIPSDYLGVSYVELDHSKGWQLHLARELRAAGIEASLNRIL</sequence>
<proteinExistence type="predicted"/>
<dbReference type="Pfam" id="PF10137">
    <property type="entry name" value="CAP12-PCTIR_TIR"/>
    <property type="match status" value="1"/>
</dbReference>
<accession>A0ABW1DGR4</accession>